<feature type="compositionally biased region" description="Basic and acidic residues" evidence="1">
    <location>
        <begin position="88"/>
        <end position="105"/>
    </location>
</feature>
<sequence>MEHRSDMGWRRSHAPIHTISLQQPSLLPTPSLLHELPSTSPQAHHQNLYNASHHREHEGQGRTGYVAGGQSIDLKGDRIGGGGGGGKGGEEGERGRGARREGRGQEEEEEEFGRQILLSDEGRFIESGFKDVSVSTVTEGSVVREDIDRVPLSSEYDGSGISFFMRSTGNIRQPFSLALCLSAQATHVSQSRRSLKSPPEQQCISQVFAHYICMDST</sequence>
<evidence type="ECO:0000256" key="1">
    <source>
        <dbReference type="SAM" id="MobiDB-lite"/>
    </source>
</evidence>
<keyword evidence="3" id="KW-1185">Reference proteome</keyword>
<evidence type="ECO:0000313" key="3">
    <source>
        <dbReference type="Proteomes" id="UP000324222"/>
    </source>
</evidence>
<dbReference type="Proteomes" id="UP000324222">
    <property type="component" value="Unassembled WGS sequence"/>
</dbReference>
<dbReference type="AlphaFoldDB" id="A0A5B7FDP6"/>
<gene>
    <name evidence="2" type="ORF">E2C01_036895</name>
</gene>
<proteinExistence type="predicted"/>
<accession>A0A5B7FDP6</accession>
<organism evidence="2 3">
    <name type="scientific">Portunus trituberculatus</name>
    <name type="common">Swimming crab</name>
    <name type="synonym">Neptunus trituberculatus</name>
    <dbReference type="NCBI Taxonomy" id="210409"/>
    <lineage>
        <taxon>Eukaryota</taxon>
        <taxon>Metazoa</taxon>
        <taxon>Ecdysozoa</taxon>
        <taxon>Arthropoda</taxon>
        <taxon>Crustacea</taxon>
        <taxon>Multicrustacea</taxon>
        <taxon>Malacostraca</taxon>
        <taxon>Eumalacostraca</taxon>
        <taxon>Eucarida</taxon>
        <taxon>Decapoda</taxon>
        <taxon>Pleocyemata</taxon>
        <taxon>Brachyura</taxon>
        <taxon>Eubrachyura</taxon>
        <taxon>Portunoidea</taxon>
        <taxon>Portunidae</taxon>
        <taxon>Portuninae</taxon>
        <taxon>Portunus</taxon>
    </lineage>
</organism>
<dbReference type="EMBL" id="VSRR010005749">
    <property type="protein sequence ID" value="MPC43253.1"/>
    <property type="molecule type" value="Genomic_DNA"/>
</dbReference>
<feature type="region of interest" description="Disordered" evidence="1">
    <location>
        <begin position="74"/>
        <end position="114"/>
    </location>
</feature>
<comment type="caution">
    <text evidence="2">The sequence shown here is derived from an EMBL/GenBank/DDBJ whole genome shotgun (WGS) entry which is preliminary data.</text>
</comment>
<evidence type="ECO:0000313" key="2">
    <source>
        <dbReference type="EMBL" id="MPC43253.1"/>
    </source>
</evidence>
<protein>
    <submittedName>
        <fullName evidence="2">Uncharacterized protein</fullName>
    </submittedName>
</protein>
<name>A0A5B7FDP6_PORTR</name>
<reference evidence="2 3" key="1">
    <citation type="submission" date="2019-05" db="EMBL/GenBank/DDBJ databases">
        <title>Another draft genome of Portunus trituberculatus and its Hox gene families provides insights of decapod evolution.</title>
        <authorList>
            <person name="Jeong J.-H."/>
            <person name="Song I."/>
            <person name="Kim S."/>
            <person name="Choi T."/>
            <person name="Kim D."/>
            <person name="Ryu S."/>
            <person name="Kim W."/>
        </authorList>
    </citation>
    <scope>NUCLEOTIDE SEQUENCE [LARGE SCALE GENOMIC DNA]</scope>
    <source>
        <tissue evidence="2">Muscle</tissue>
    </source>
</reference>